<dbReference type="Proteomes" id="UP000019146">
    <property type="component" value="Chromosome 1"/>
</dbReference>
<accession>A0A0P0R832</accession>
<dbReference type="AlphaFoldDB" id="A0A0P0R832"/>
<evidence type="ECO:0000313" key="2">
    <source>
        <dbReference type="Proteomes" id="UP000019146"/>
    </source>
</evidence>
<protein>
    <submittedName>
        <fullName evidence="1">Methyltransferase domain</fullName>
    </submittedName>
</protein>
<evidence type="ECO:0000313" key="1">
    <source>
        <dbReference type="EMBL" id="ALL64350.1"/>
    </source>
</evidence>
<organism evidence="1 2">
    <name type="scientific">Paraburkholderia caribensis MBA4</name>
    <dbReference type="NCBI Taxonomy" id="1323664"/>
    <lineage>
        <taxon>Bacteria</taxon>
        <taxon>Pseudomonadati</taxon>
        <taxon>Pseudomonadota</taxon>
        <taxon>Betaproteobacteria</taxon>
        <taxon>Burkholderiales</taxon>
        <taxon>Burkholderiaceae</taxon>
        <taxon>Paraburkholderia</taxon>
    </lineage>
</organism>
<reference evidence="1 2" key="1">
    <citation type="journal article" date="2014" name="Genome Announc.">
        <title>Draft Genome Sequence of the Haloacid-Degrading Burkholderia caribensis Strain MBA4.</title>
        <authorList>
            <person name="Pan Y."/>
            <person name="Kong K.F."/>
            <person name="Tsang J.S."/>
        </authorList>
    </citation>
    <scope>NUCLEOTIDE SEQUENCE [LARGE SCALE GENOMIC DNA]</scope>
    <source>
        <strain evidence="1 2">MBA4</strain>
    </source>
</reference>
<dbReference type="GO" id="GO:0032259">
    <property type="term" value="P:methylation"/>
    <property type="evidence" value="ECO:0007669"/>
    <property type="project" value="UniProtKB-KW"/>
</dbReference>
<keyword evidence="1" id="KW-0808">Transferase</keyword>
<dbReference type="RefSeq" id="WP_036003213.1">
    <property type="nucleotide sequence ID" value="NZ_CP012746.1"/>
</dbReference>
<dbReference type="GO" id="GO:0008168">
    <property type="term" value="F:methyltransferase activity"/>
    <property type="evidence" value="ECO:0007669"/>
    <property type="project" value="UniProtKB-KW"/>
</dbReference>
<sequence>MPFRTIDKVDYFECETCGSLFADPAFLSDLESGRVSNYQHSYWESELHAARERSYGSSLQRIAETFLYCRIPIQRFVDIGSGPGYLLDAASQALPDAANMFYGVELFPPDQSLRTSHPNYKVCSIGDAGERFDAGVCVEVIEHLTPSMLKGLAKQLAQVSTPGALYLINSGQPAFVKNEDPNYLDPMGRGHVVSYSIEGARKIFEPHGFHVIPLPGRHWAFLLEFQSDDWKQAPQALLEKRLWSPLRENAAVLRDGSAGSLMYHAGRDAARVYLEYATVVERTNWALEMQAEIERLRANPSHVLAHGEANVRGAHPAHADFEVQSAHAGLLGRARHWLRTHTA</sequence>
<proteinExistence type="predicted"/>
<dbReference type="InterPro" id="IPR029063">
    <property type="entry name" value="SAM-dependent_MTases_sf"/>
</dbReference>
<dbReference type="EMBL" id="CP012746">
    <property type="protein sequence ID" value="ALL64350.1"/>
    <property type="molecule type" value="Genomic_DNA"/>
</dbReference>
<dbReference type="Gene3D" id="3.40.50.150">
    <property type="entry name" value="Vaccinia Virus protein VP39"/>
    <property type="match status" value="1"/>
</dbReference>
<keyword evidence="1" id="KW-0489">Methyltransferase</keyword>
<dbReference type="SUPFAM" id="SSF53335">
    <property type="entry name" value="S-adenosyl-L-methionine-dependent methyltransferases"/>
    <property type="match status" value="1"/>
</dbReference>
<gene>
    <name evidence="1" type="ORF">K788_0007839</name>
</gene>
<name>A0A0P0R832_9BURK</name>
<dbReference type="GeneID" id="69968533"/>
<dbReference type="KEGG" id="bcai:K788_0007839"/>
<dbReference type="Pfam" id="PF13489">
    <property type="entry name" value="Methyltransf_23"/>
    <property type="match status" value="1"/>
</dbReference>